<evidence type="ECO:0000313" key="1">
    <source>
        <dbReference type="EMBL" id="SNT64998.1"/>
    </source>
</evidence>
<organism evidence="1 2">
    <name type="scientific">Asanoa hainanensis</name>
    <dbReference type="NCBI Taxonomy" id="560556"/>
    <lineage>
        <taxon>Bacteria</taxon>
        <taxon>Bacillati</taxon>
        <taxon>Actinomycetota</taxon>
        <taxon>Actinomycetes</taxon>
        <taxon>Micromonosporales</taxon>
        <taxon>Micromonosporaceae</taxon>
        <taxon>Asanoa</taxon>
    </lineage>
</organism>
<dbReference type="SUPFAM" id="SSF48452">
    <property type="entry name" value="TPR-like"/>
    <property type="match status" value="1"/>
</dbReference>
<dbReference type="AlphaFoldDB" id="A0A239PEB8"/>
<evidence type="ECO:0000313" key="2">
    <source>
        <dbReference type="Proteomes" id="UP000198362"/>
    </source>
</evidence>
<protein>
    <submittedName>
        <fullName evidence="1">SEC-C motif-containing protein</fullName>
    </submittedName>
</protein>
<name>A0A239PEB8_9ACTN</name>
<gene>
    <name evidence="1" type="ORF">SAMN05421812_11976</name>
</gene>
<accession>A0A239PEB8</accession>
<proteinExistence type="predicted"/>
<keyword evidence="2" id="KW-1185">Reference proteome</keyword>
<dbReference type="RefSeq" id="WP_089254747.1">
    <property type="nucleotide sequence ID" value="NZ_FZPH01000019.1"/>
</dbReference>
<dbReference type="EMBL" id="FZPH01000019">
    <property type="protein sequence ID" value="SNT64998.1"/>
    <property type="molecule type" value="Genomic_DNA"/>
</dbReference>
<dbReference type="Gene3D" id="3.10.450.50">
    <property type="match status" value="1"/>
</dbReference>
<reference evidence="1 2" key="1">
    <citation type="submission" date="2017-06" db="EMBL/GenBank/DDBJ databases">
        <authorList>
            <person name="Kim H.J."/>
            <person name="Triplett B.A."/>
        </authorList>
    </citation>
    <scope>NUCLEOTIDE SEQUENCE [LARGE SCALE GENOMIC DNA]</scope>
    <source>
        <strain evidence="1 2">CGMCC 4.5593</strain>
    </source>
</reference>
<dbReference type="OrthoDB" id="3343588at2"/>
<dbReference type="InterPro" id="IPR004027">
    <property type="entry name" value="SEC_C_motif"/>
</dbReference>
<sequence length="338" mass="36742">MTIASLLSSDDLAQIAEDATERGEPTSGAAALVAVVDEGRLADPTDAAIALGMASDLLFEAEDLAGSLALIERAIAAHDEPGPSLDFARIFRAQLLFLVDRPDEAMAELTPLRPLLTQDPDAATAIAEALMSGGRGQTAHEWLTAAVHEARASLPEEEPEDEAGQLATEIAYRLITERHNVRHELELPHDDLDEMAEELEAAAEEEQRAELTAALSGPVLFFPVAEFDRLAERLPEVARSCGPTWDDHRADIERIFAFCAESGMTGETRLVRGTADELASWLADRAGEDPEDEVFDEYAEQIDEPGRVVPWPPARNDACWCGSGGKYKKCCLPRSRQD</sequence>
<dbReference type="SUPFAM" id="SSF103642">
    <property type="entry name" value="Sec-C motif"/>
    <property type="match status" value="1"/>
</dbReference>
<dbReference type="Proteomes" id="UP000198362">
    <property type="component" value="Unassembled WGS sequence"/>
</dbReference>
<dbReference type="Gene3D" id="1.25.40.10">
    <property type="entry name" value="Tetratricopeptide repeat domain"/>
    <property type="match status" value="1"/>
</dbReference>
<dbReference type="InterPro" id="IPR011990">
    <property type="entry name" value="TPR-like_helical_dom_sf"/>
</dbReference>
<dbReference type="Pfam" id="PF02810">
    <property type="entry name" value="SEC-C"/>
    <property type="match status" value="1"/>
</dbReference>